<reference evidence="2 3" key="1">
    <citation type="journal article" date="2016" name="Plant Dis.">
        <title>Improved production of propionic acid using genome shuffling.</title>
        <authorList>
            <person name="Luna-Flores C.H."/>
            <person name="Palfreyman R.W."/>
            <person name="Kromer J.O."/>
            <person name="Nielsen L.K."/>
            <person name="Marcellin E."/>
        </authorList>
    </citation>
    <scope>NUCLEOTIDE SEQUENCE [LARGE SCALE GENOMIC DNA]</scope>
    <source>
        <strain evidence="2 3">F3E8</strain>
    </source>
</reference>
<dbReference type="InterPro" id="IPR021903">
    <property type="entry name" value="DUF3515"/>
</dbReference>
<evidence type="ECO:0000313" key="2">
    <source>
        <dbReference type="EMBL" id="AOZ45796.1"/>
    </source>
</evidence>
<gene>
    <name evidence="2" type="ORF">A8L58_02665</name>
</gene>
<name>A0ABN4TZ43_9ACTN</name>
<proteinExistence type="predicted"/>
<organism evidence="2 3">
    <name type="scientific">Acidipropionibacterium acidipropionici</name>
    <dbReference type="NCBI Taxonomy" id="1748"/>
    <lineage>
        <taxon>Bacteria</taxon>
        <taxon>Bacillati</taxon>
        <taxon>Actinomycetota</taxon>
        <taxon>Actinomycetes</taxon>
        <taxon>Propionibacteriales</taxon>
        <taxon>Propionibacteriaceae</taxon>
        <taxon>Acidipropionibacterium</taxon>
    </lineage>
</organism>
<feature type="signal peptide" evidence="1">
    <location>
        <begin position="1"/>
        <end position="22"/>
    </location>
</feature>
<dbReference type="RefSeq" id="WP_071001081.1">
    <property type="nucleotide sequence ID" value="NZ_CP014352.1"/>
</dbReference>
<dbReference type="Pfam" id="PF12028">
    <property type="entry name" value="DUF3515"/>
    <property type="match status" value="1"/>
</dbReference>
<evidence type="ECO:0000256" key="1">
    <source>
        <dbReference type="SAM" id="SignalP"/>
    </source>
</evidence>
<dbReference type="Proteomes" id="UP000178666">
    <property type="component" value="Chromosome"/>
</dbReference>
<evidence type="ECO:0008006" key="4">
    <source>
        <dbReference type="Google" id="ProtNLM"/>
    </source>
</evidence>
<accession>A0ABN4TZ43</accession>
<keyword evidence="1" id="KW-0732">Signal</keyword>
<protein>
    <recommendedName>
        <fullName evidence="4">DUF3515 domain-containing protein</fullName>
    </recommendedName>
</protein>
<keyword evidence="3" id="KW-1185">Reference proteome</keyword>
<sequence length="155" mass="15734">MLRTHTRSVAATLASALVSVLAAGCGASSTSTVTEPSPSGSAAQGCRAVMARLPGRVAGLSRTATGSFTASWGDPAVTMRCGVARPSGLTSTSRCDEVDGVGWYSQEFTEAWRFTTIGRSGFVEVTVPAVHSPAADALVDLAPAVSAMPVVTACR</sequence>
<feature type="chain" id="PRO_5046333555" description="DUF3515 domain-containing protein" evidence="1">
    <location>
        <begin position="23"/>
        <end position="155"/>
    </location>
</feature>
<evidence type="ECO:0000313" key="3">
    <source>
        <dbReference type="Proteomes" id="UP000178666"/>
    </source>
</evidence>
<dbReference type="EMBL" id="CP015970">
    <property type="protein sequence ID" value="AOZ45796.1"/>
    <property type="molecule type" value="Genomic_DNA"/>
</dbReference>
<dbReference type="PROSITE" id="PS51257">
    <property type="entry name" value="PROKAR_LIPOPROTEIN"/>
    <property type="match status" value="1"/>
</dbReference>